<dbReference type="AlphaFoldDB" id="A0A8H3EF05"/>
<reference evidence="3" key="1">
    <citation type="submission" date="2021-03" db="EMBL/GenBank/DDBJ databases">
        <authorList>
            <person name="Tagirdzhanova G."/>
        </authorList>
    </citation>
    <scope>NUCLEOTIDE SEQUENCE</scope>
</reference>
<dbReference type="PANTHER" id="PTHR38790:SF9">
    <property type="entry name" value="F-BOX DOMAIN-CONTAINING PROTEIN"/>
    <property type="match status" value="1"/>
</dbReference>
<keyword evidence="4" id="KW-1185">Reference proteome</keyword>
<protein>
    <recommendedName>
        <fullName evidence="2">DUF7730 domain-containing protein</fullName>
    </recommendedName>
</protein>
<name>A0A8H3EF05_9LECA</name>
<dbReference type="OrthoDB" id="416217at2759"/>
<organism evidence="3 4">
    <name type="scientific">Alectoria fallacina</name>
    <dbReference type="NCBI Taxonomy" id="1903189"/>
    <lineage>
        <taxon>Eukaryota</taxon>
        <taxon>Fungi</taxon>
        <taxon>Dikarya</taxon>
        <taxon>Ascomycota</taxon>
        <taxon>Pezizomycotina</taxon>
        <taxon>Lecanoromycetes</taxon>
        <taxon>OSLEUM clade</taxon>
        <taxon>Lecanoromycetidae</taxon>
        <taxon>Lecanorales</taxon>
        <taxon>Lecanorineae</taxon>
        <taxon>Parmeliaceae</taxon>
        <taxon>Alectoria</taxon>
    </lineage>
</organism>
<evidence type="ECO:0000313" key="3">
    <source>
        <dbReference type="EMBL" id="CAF9904049.1"/>
    </source>
</evidence>
<dbReference type="Proteomes" id="UP000664203">
    <property type="component" value="Unassembled WGS sequence"/>
</dbReference>
<dbReference type="PANTHER" id="PTHR38790">
    <property type="entry name" value="2EXR DOMAIN-CONTAINING PROTEIN-RELATED"/>
    <property type="match status" value="1"/>
</dbReference>
<accession>A0A8H3EF05</accession>
<feature type="compositionally biased region" description="Basic and acidic residues" evidence="1">
    <location>
        <begin position="136"/>
        <end position="157"/>
    </location>
</feature>
<proteinExistence type="predicted"/>
<sequence length="535" mass="61714">MLEYNSEYRVLICPIHKYAVHDADEHLRSSHCITGREKDALLDQWKGLNLVNPEHFNRQSSGKRPKDFLNEPVPGYSCSSCFFLSIEREAIQYHHKTVHGREIALAPLFAGQNPDVQLVELQTFFPYPHFRWFTVDDKNDDRSDEDGVTRNDAKNEEPVVTDLAEDPAARDPTDEMLAHAVASENRYQYGSKIREQQRSQAPKLREANASSLYLARLPLEIRQEIYKLVLGSGTVFHIMDEFAIVKPNLPYMVGTDEHDKEDDFRGVTELRDDWEDDLEEETVDAQYEAGEMTRFCAVSIPKSTPHTLALLGVCSHFNEEATSMFYSSNQFRLHSGTSSFSTALQFLNVLSPAIRKCITAFGVTGLQPCMKAGPGRYGFKQRTYEFERKCRAYYQSEKMFFSNALPQMALKEINLGFDLSHLEVDTPGMDKVNENFDKEYSPQASWLNKFLRLPFERIDLNFGSVDWKDSFEEISPVVHLIEALNHVDGQTRIRAKNEWDDGFEPNETYGDRHPGEVRRYEKMYGPIYPYNDIWK</sequence>
<feature type="domain" description="DUF7730" evidence="2">
    <location>
        <begin position="209"/>
        <end position="339"/>
    </location>
</feature>
<feature type="region of interest" description="Disordered" evidence="1">
    <location>
        <begin position="136"/>
        <end position="160"/>
    </location>
</feature>
<evidence type="ECO:0000256" key="1">
    <source>
        <dbReference type="SAM" id="MobiDB-lite"/>
    </source>
</evidence>
<gene>
    <name evidence="3" type="ORF">ALECFALPRED_004819</name>
</gene>
<dbReference type="InterPro" id="IPR056632">
    <property type="entry name" value="DUF7730"/>
</dbReference>
<dbReference type="Pfam" id="PF12013">
    <property type="entry name" value="OrsD"/>
    <property type="match status" value="1"/>
</dbReference>
<dbReference type="EMBL" id="CAJPDR010000003">
    <property type="protein sequence ID" value="CAF9904049.1"/>
    <property type="molecule type" value="Genomic_DNA"/>
</dbReference>
<dbReference type="InterPro" id="IPR022698">
    <property type="entry name" value="OrsD"/>
</dbReference>
<evidence type="ECO:0000259" key="2">
    <source>
        <dbReference type="Pfam" id="PF24864"/>
    </source>
</evidence>
<comment type="caution">
    <text evidence="3">The sequence shown here is derived from an EMBL/GenBank/DDBJ whole genome shotgun (WGS) entry which is preliminary data.</text>
</comment>
<evidence type="ECO:0000313" key="4">
    <source>
        <dbReference type="Proteomes" id="UP000664203"/>
    </source>
</evidence>
<dbReference type="Pfam" id="PF24864">
    <property type="entry name" value="DUF7730"/>
    <property type="match status" value="1"/>
</dbReference>